<accession>A0ABT1SEK6</accession>
<dbReference type="EMBL" id="JANGAC010000016">
    <property type="protein sequence ID" value="MCQ4924920.1"/>
    <property type="molecule type" value="Genomic_DNA"/>
</dbReference>
<reference evidence="1 2" key="1">
    <citation type="submission" date="2022-06" db="EMBL/GenBank/DDBJ databases">
        <title>Isolation of gut microbiota from human fecal samples.</title>
        <authorList>
            <person name="Pamer E.G."/>
            <person name="Barat B."/>
            <person name="Waligurski E."/>
            <person name="Medina S."/>
            <person name="Paddock L."/>
            <person name="Mostad J."/>
        </authorList>
    </citation>
    <scope>NUCLEOTIDE SEQUENCE [LARGE SCALE GENOMIC DNA]</scope>
    <source>
        <strain evidence="1 2">DFI.7.95</strain>
    </source>
</reference>
<evidence type="ECO:0000313" key="2">
    <source>
        <dbReference type="Proteomes" id="UP001524478"/>
    </source>
</evidence>
<dbReference type="SUPFAM" id="SSF103642">
    <property type="entry name" value="Sec-C motif"/>
    <property type="match status" value="1"/>
</dbReference>
<dbReference type="Gene3D" id="3.10.450.50">
    <property type="match status" value="1"/>
</dbReference>
<comment type="caution">
    <text evidence="1">The sequence shown here is derived from an EMBL/GenBank/DDBJ whole genome shotgun (WGS) entry which is preliminary data.</text>
</comment>
<gene>
    <name evidence="1" type="ORF">NE686_17595</name>
</gene>
<dbReference type="RefSeq" id="WP_256312511.1">
    <property type="nucleotide sequence ID" value="NZ_JANGAC010000016.1"/>
</dbReference>
<name>A0ABT1SEK6_9FIRM</name>
<protein>
    <submittedName>
        <fullName evidence="1">SEC-C metal-binding domain-containing protein</fullName>
    </submittedName>
</protein>
<dbReference type="PANTHER" id="PTHR33747:SF1">
    <property type="entry name" value="ADENYLATE CYCLASE-ASSOCIATED CAP C-TERMINAL DOMAIN-CONTAINING PROTEIN"/>
    <property type="match status" value="1"/>
</dbReference>
<proteinExistence type="predicted"/>
<dbReference type="PANTHER" id="PTHR33747">
    <property type="entry name" value="UPF0225 PROTEIN SCO1677"/>
    <property type="match status" value="1"/>
</dbReference>
<sequence>MNEDIFRNYGYGRYHLNARNRRQVTLRYTSRKIGRNEPCPCGSDKKYKKCCGKIFDNNRCHR</sequence>
<organism evidence="1 2">
    <name type="scientific">Tissierella carlieri</name>
    <dbReference type="NCBI Taxonomy" id="689904"/>
    <lineage>
        <taxon>Bacteria</taxon>
        <taxon>Bacillati</taxon>
        <taxon>Bacillota</taxon>
        <taxon>Tissierellia</taxon>
        <taxon>Tissierellales</taxon>
        <taxon>Tissierellaceae</taxon>
        <taxon>Tissierella</taxon>
    </lineage>
</organism>
<keyword evidence="2" id="KW-1185">Reference proteome</keyword>
<evidence type="ECO:0000313" key="1">
    <source>
        <dbReference type="EMBL" id="MCQ4924920.1"/>
    </source>
</evidence>
<dbReference type="Pfam" id="PF02810">
    <property type="entry name" value="SEC-C"/>
    <property type="match status" value="1"/>
</dbReference>
<dbReference type="Proteomes" id="UP001524478">
    <property type="component" value="Unassembled WGS sequence"/>
</dbReference>
<dbReference type="InterPro" id="IPR004027">
    <property type="entry name" value="SEC_C_motif"/>
</dbReference>